<dbReference type="GO" id="GO:0004222">
    <property type="term" value="F:metalloendopeptidase activity"/>
    <property type="evidence" value="ECO:0007669"/>
    <property type="project" value="InterPro"/>
</dbReference>
<keyword evidence="6" id="KW-0479">Metal-binding</keyword>
<accession>A0A0G3BY70</accession>
<evidence type="ECO:0000256" key="4">
    <source>
        <dbReference type="ARBA" id="ARBA00022670"/>
    </source>
</evidence>
<evidence type="ECO:0000259" key="13">
    <source>
        <dbReference type="Pfam" id="PF01435"/>
    </source>
</evidence>
<dbReference type="EMBL" id="CP011371">
    <property type="protein sequence ID" value="AKJ31490.1"/>
    <property type="molecule type" value="Genomic_DNA"/>
</dbReference>
<dbReference type="GO" id="GO:0006508">
    <property type="term" value="P:proteolysis"/>
    <property type="evidence" value="ECO:0007669"/>
    <property type="project" value="UniProtKB-KW"/>
</dbReference>
<keyword evidence="5 12" id="KW-0812">Transmembrane</keyword>
<dbReference type="KEGG" id="pbh:AAW51_4799"/>
<keyword evidence="15" id="KW-1185">Reference proteome</keyword>
<dbReference type="Pfam" id="PF01435">
    <property type="entry name" value="Peptidase_M48"/>
    <property type="match status" value="1"/>
</dbReference>
<comment type="cofactor">
    <cofactor evidence="1">
        <name>Zn(2+)</name>
        <dbReference type="ChEBI" id="CHEBI:29105"/>
    </cofactor>
</comment>
<dbReference type="GO" id="GO:0046872">
    <property type="term" value="F:metal ion binding"/>
    <property type="evidence" value="ECO:0007669"/>
    <property type="project" value="UniProtKB-KW"/>
</dbReference>
<evidence type="ECO:0000256" key="2">
    <source>
        <dbReference type="ARBA" id="ARBA00004651"/>
    </source>
</evidence>
<dbReference type="AlphaFoldDB" id="A0A0G3BY70"/>
<feature type="transmembrane region" description="Helical" evidence="12">
    <location>
        <begin position="28"/>
        <end position="53"/>
    </location>
</feature>
<keyword evidence="7" id="KW-0378">Hydrolase</keyword>
<proteinExistence type="predicted"/>
<dbReference type="InterPro" id="IPR050083">
    <property type="entry name" value="HtpX_protease"/>
</dbReference>
<evidence type="ECO:0000256" key="3">
    <source>
        <dbReference type="ARBA" id="ARBA00022475"/>
    </source>
</evidence>
<keyword evidence="4" id="KW-0645">Protease</keyword>
<name>A0A0G3BY70_9BURK</name>
<keyword evidence="3" id="KW-1003">Cell membrane</keyword>
<dbReference type="GO" id="GO:0005886">
    <property type="term" value="C:plasma membrane"/>
    <property type="evidence" value="ECO:0007669"/>
    <property type="project" value="UniProtKB-SubCell"/>
</dbReference>
<gene>
    <name evidence="14" type="ORF">AAW51_4799</name>
</gene>
<feature type="transmembrane region" description="Helical" evidence="12">
    <location>
        <begin position="65"/>
        <end position="85"/>
    </location>
</feature>
<evidence type="ECO:0000256" key="9">
    <source>
        <dbReference type="ARBA" id="ARBA00022989"/>
    </source>
</evidence>
<evidence type="ECO:0000313" key="15">
    <source>
        <dbReference type="Proteomes" id="UP000035352"/>
    </source>
</evidence>
<feature type="domain" description="Peptidase M48" evidence="13">
    <location>
        <begin position="158"/>
        <end position="330"/>
    </location>
</feature>
<dbReference type="OrthoDB" id="9789270at2"/>
<dbReference type="PANTHER" id="PTHR43221">
    <property type="entry name" value="PROTEASE HTPX"/>
    <property type="match status" value="1"/>
</dbReference>
<keyword evidence="8" id="KW-0862">Zinc</keyword>
<keyword evidence="9 12" id="KW-1133">Transmembrane helix</keyword>
<evidence type="ECO:0000256" key="11">
    <source>
        <dbReference type="ARBA" id="ARBA00023136"/>
    </source>
</evidence>
<evidence type="ECO:0000256" key="6">
    <source>
        <dbReference type="ARBA" id="ARBA00022723"/>
    </source>
</evidence>
<evidence type="ECO:0000256" key="12">
    <source>
        <dbReference type="SAM" id="Phobius"/>
    </source>
</evidence>
<evidence type="ECO:0000256" key="5">
    <source>
        <dbReference type="ARBA" id="ARBA00022692"/>
    </source>
</evidence>
<dbReference type="Proteomes" id="UP000035352">
    <property type="component" value="Chromosome"/>
</dbReference>
<evidence type="ECO:0000256" key="1">
    <source>
        <dbReference type="ARBA" id="ARBA00001947"/>
    </source>
</evidence>
<dbReference type="RefSeq" id="WP_053013874.1">
    <property type="nucleotide sequence ID" value="NZ_CP011371.1"/>
</dbReference>
<dbReference type="PANTHER" id="PTHR43221:SF1">
    <property type="entry name" value="PROTEASE HTPX"/>
    <property type="match status" value="1"/>
</dbReference>
<organism evidence="14 15">
    <name type="scientific">Caldimonas brevitalea</name>
    <dbReference type="NCBI Taxonomy" id="413882"/>
    <lineage>
        <taxon>Bacteria</taxon>
        <taxon>Pseudomonadati</taxon>
        <taxon>Pseudomonadota</taxon>
        <taxon>Betaproteobacteria</taxon>
        <taxon>Burkholderiales</taxon>
        <taxon>Sphaerotilaceae</taxon>
        <taxon>Caldimonas</taxon>
    </lineage>
</organism>
<dbReference type="Gene3D" id="3.30.2010.10">
    <property type="entry name" value="Metalloproteases ('zincins'), catalytic domain"/>
    <property type="match status" value="1"/>
</dbReference>
<dbReference type="CDD" id="cd07328">
    <property type="entry name" value="M48_Ste24p_like"/>
    <property type="match status" value="1"/>
</dbReference>
<dbReference type="STRING" id="413882.AAW51_4799"/>
<comment type="subcellular location">
    <subcellularLocation>
        <location evidence="2">Cell membrane</location>
        <topology evidence="2">Multi-pass membrane protein</topology>
    </subcellularLocation>
</comment>
<reference evidence="14 15" key="1">
    <citation type="submission" date="2015-05" db="EMBL/GenBank/DDBJ databases">
        <authorList>
            <person name="Tang B."/>
            <person name="Yu Y."/>
        </authorList>
    </citation>
    <scope>NUCLEOTIDE SEQUENCE [LARGE SCALE GENOMIC DNA]</scope>
    <source>
        <strain evidence="14 15">DSM 7029</strain>
    </source>
</reference>
<keyword evidence="10" id="KW-0482">Metalloprotease</keyword>
<evidence type="ECO:0000256" key="8">
    <source>
        <dbReference type="ARBA" id="ARBA00022833"/>
    </source>
</evidence>
<evidence type="ECO:0000313" key="14">
    <source>
        <dbReference type="EMBL" id="AKJ31490.1"/>
    </source>
</evidence>
<dbReference type="InterPro" id="IPR001915">
    <property type="entry name" value="Peptidase_M48"/>
</dbReference>
<evidence type="ECO:0000256" key="7">
    <source>
        <dbReference type="ARBA" id="ARBA00022801"/>
    </source>
</evidence>
<keyword evidence="11 12" id="KW-0472">Membrane</keyword>
<evidence type="ECO:0000256" key="10">
    <source>
        <dbReference type="ARBA" id="ARBA00023049"/>
    </source>
</evidence>
<protein>
    <recommendedName>
        <fullName evidence="13">Peptidase M48 domain-containing protein</fullName>
    </recommendedName>
</protein>
<sequence>MQHVDFMHLVRLSEQACESDARAYRRSVWWFAALGYAAVIAIGLAALASLLALGWAWRQRGFSGWMVWPGLAAAALLLACTRALLIRFEAPEGFRVEPADAPRLFDALERMRRRVKGPPIDVVLIVPEFNAAAVHQPRWGLWGHTNYLLIGWPMLCSLEPRRLLTVIAHEYGHLRGEHGKFSAWVYRTRSAWARIQERYQHDDSPLSWLFSRFFAWYFPRFYARTFAMARQDEYEADRIAAELCSAEVVGQAYNEIQVKARWYDEEYWLAVWRRAALQDKPEPLPHAEMQAALLQPPPPAFAQEALRLALQRLPTYDDTHPVPRDRLAALGQKPQLPDWSQHNAVSWLGAAAARAARHFDTLWWQEMRRDWARHHEHLRRCKQRIDTLKARTAQLDADGWLEWAECFEALSGADSSAFYERALRCEPSHPEAMRGLAARRAQGADPGALDLLERLQAEHVQHGYAACSMALELLDRVQHAGHDVTAKTRRAWRERLERFETLEAQAWQAFSSAHPCEHAVAPRLKDSERKLLTEALIRTREVEAGWVCGKQVGVMPGRAYLVLFVRLKRLDEARANAVVRRLMQLPAFAGLLQVTVVDLHVRERQMIEAGAQPLYQRAAR</sequence>